<comment type="function">
    <text evidence="12">Part of the Sec protein translocase complex. Interacts with the SecYEG preprotein conducting channel. Has a central role in coupling the hydrolysis of ATP to the transfer of proteins into and across the cell membrane, serving as an ATP-driven molecular motor driving the stepwise translocation of polypeptide chains across the membrane.</text>
</comment>
<dbReference type="SMART" id="SM00958">
    <property type="entry name" value="SecA_PP_bind"/>
    <property type="match status" value="1"/>
</dbReference>
<dbReference type="EC" id="7.4.2.8" evidence="12"/>
<comment type="catalytic activity">
    <reaction evidence="12">
        <text>ATP + H2O + cellular proteinSide 1 = ADP + phosphate + cellular proteinSide 2.</text>
        <dbReference type="EC" id="7.4.2.8"/>
    </reaction>
</comment>
<dbReference type="InterPro" id="IPR036266">
    <property type="entry name" value="SecA_Wing/Scaffold_sf"/>
</dbReference>
<keyword evidence="11 12" id="KW-0472">Membrane</keyword>
<evidence type="ECO:0000313" key="16">
    <source>
        <dbReference type="EMBL" id="KIX91596.1"/>
    </source>
</evidence>
<proteinExistence type="inferred from homology"/>
<organism evidence="17 19">
    <name type="scientific">Staphylococcus microti</name>
    <dbReference type="NCBI Taxonomy" id="569857"/>
    <lineage>
        <taxon>Bacteria</taxon>
        <taxon>Bacillati</taxon>
        <taxon>Bacillota</taxon>
        <taxon>Bacilli</taxon>
        <taxon>Bacillales</taxon>
        <taxon>Staphylococcaceae</taxon>
        <taxon>Staphylococcus</taxon>
    </lineage>
</organism>
<evidence type="ECO:0000256" key="6">
    <source>
        <dbReference type="ARBA" id="ARBA00022741"/>
    </source>
</evidence>
<dbReference type="STRING" id="569857.TP70_01545"/>
<dbReference type="InterPro" id="IPR014018">
    <property type="entry name" value="SecA_motor_DEAD"/>
</dbReference>
<dbReference type="Gene3D" id="1.10.3060.10">
    <property type="entry name" value="Helical scaffold and wing domains of SecA"/>
    <property type="match status" value="1"/>
</dbReference>
<evidence type="ECO:0000256" key="12">
    <source>
        <dbReference type="HAMAP-Rule" id="MF_01382"/>
    </source>
</evidence>
<accession>A0A0D6XTP4</accession>
<dbReference type="PANTHER" id="PTHR30612:SF0">
    <property type="entry name" value="CHLOROPLAST PROTEIN-TRANSPORTING ATPASE"/>
    <property type="match status" value="1"/>
</dbReference>
<dbReference type="GO" id="GO:0005524">
    <property type="term" value="F:ATP binding"/>
    <property type="evidence" value="ECO:0007669"/>
    <property type="project" value="UniProtKB-UniRule"/>
</dbReference>
<dbReference type="HAMAP" id="MF_01382">
    <property type="entry name" value="SecA"/>
    <property type="match status" value="1"/>
</dbReference>
<evidence type="ECO:0000256" key="1">
    <source>
        <dbReference type="ARBA" id="ARBA00004170"/>
    </source>
</evidence>
<reference evidence="17 19" key="2">
    <citation type="submission" date="2018-06" db="EMBL/GenBank/DDBJ databases">
        <authorList>
            <consortium name="Pathogen Informatics"/>
            <person name="Doyle S."/>
        </authorList>
    </citation>
    <scope>NUCLEOTIDE SEQUENCE [LARGE SCALE GENOMIC DNA]</scope>
    <source>
        <strain evidence="17 19">NCTC13832</strain>
    </source>
</reference>
<dbReference type="PROSITE" id="PS51192">
    <property type="entry name" value="HELICASE_ATP_BIND_1"/>
    <property type="match status" value="1"/>
</dbReference>
<evidence type="ECO:0000256" key="2">
    <source>
        <dbReference type="ARBA" id="ARBA00007650"/>
    </source>
</evidence>
<dbReference type="InterPro" id="IPR036670">
    <property type="entry name" value="SecA_X-link_sf"/>
</dbReference>
<keyword evidence="7 12" id="KW-0067">ATP-binding</keyword>
<dbReference type="GO" id="GO:0005886">
    <property type="term" value="C:plasma membrane"/>
    <property type="evidence" value="ECO:0007669"/>
    <property type="project" value="UniProtKB-SubCell"/>
</dbReference>
<dbReference type="InterPro" id="IPR011130">
    <property type="entry name" value="SecA_preprotein_X-link_dom"/>
</dbReference>
<dbReference type="InterPro" id="IPR011116">
    <property type="entry name" value="SecA_Wing/Scaffold"/>
</dbReference>
<feature type="domain" description="Helicase ATP-binding" evidence="13">
    <location>
        <begin position="85"/>
        <end position="249"/>
    </location>
</feature>
<evidence type="ECO:0000313" key="19">
    <source>
        <dbReference type="Proteomes" id="UP000254100"/>
    </source>
</evidence>
<dbReference type="CDD" id="cd17928">
    <property type="entry name" value="DEXDc_SecA"/>
    <property type="match status" value="1"/>
</dbReference>
<keyword evidence="5 12" id="KW-0963">Cytoplasm</keyword>
<feature type="domain" description="Helicase C-terminal" evidence="14">
    <location>
        <begin position="413"/>
        <end position="582"/>
    </location>
</feature>
<dbReference type="SMART" id="SM00957">
    <property type="entry name" value="SecA_DEAD"/>
    <property type="match status" value="1"/>
</dbReference>
<dbReference type="GO" id="GO:0006605">
    <property type="term" value="P:protein targeting"/>
    <property type="evidence" value="ECO:0007669"/>
    <property type="project" value="UniProtKB-UniRule"/>
</dbReference>
<dbReference type="InterPro" id="IPR022490">
    <property type="entry name" value="SecA2"/>
</dbReference>
<dbReference type="NCBIfam" id="TIGR03714">
    <property type="entry name" value="secA2"/>
    <property type="match status" value="1"/>
</dbReference>
<dbReference type="GO" id="GO:0031522">
    <property type="term" value="C:cell envelope Sec protein transport complex"/>
    <property type="evidence" value="ECO:0007669"/>
    <property type="project" value="TreeGrafter"/>
</dbReference>
<keyword evidence="9 12" id="KW-1278">Translocase</keyword>
<evidence type="ECO:0000313" key="17">
    <source>
        <dbReference type="EMBL" id="SUN02177.1"/>
    </source>
</evidence>
<evidence type="ECO:0000256" key="4">
    <source>
        <dbReference type="ARBA" id="ARBA00022475"/>
    </source>
</evidence>
<dbReference type="AlphaFoldDB" id="A0A0D6XTP4"/>
<evidence type="ECO:0000256" key="10">
    <source>
        <dbReference type="ARBA" id="ARBA00023010"/>
    </source>
</evidence>
<sequence>MKQRINHIINEGRLKRLSKHLRRVNAWYTTCRQLSDAELQAKTGEFRQRLQQGASLSELLPEAYAVAREASWRVLGMYPKDVQVLGAIVMHEGNIPEMQTGEGKTLTATMPLYLHGLTGKGAYLITTNDYLARRDCEEMTPLFEWLGLSIALGFVDEPDYEYEPGEKKAIYAHDIIYTTNGRLGFDYLIDHLADGQEGKFLPKLYYGLIDEIDSIVLDAAQTPLVISGAPRLQSNLFDITKNFVETLEPETHFEIKEKEKAIWLTPAGIAAANAYFGVDNMYDVPHFDLVRNINLSLRAHYLFEANFDYFIYDGEVVLIDRVTGRMMPGTKLQSGLHQAIEAKEGVEISQDMSAMASITFQNLFRQFTMFAGMSGTSKLGEKEFLDLYSKVVVQIPTDKPIIREDYPDLVFTDVDAKNEAIIERVCALYEMQRPVLLITRTAEMAEYFSMQFFERDIPNNLLIAQNVAKEAQMIAEAGQLRAVTVATSMAGRGTDIKLADGVKELGGLAVIVSEHMENSRVDRQLRGRAGRQGDPGSSQIYISLEDYVVQRWGKSKLLDKVQLERISSQGLHESRLFQQRVKHIVTRAQRVSEEQGIAIREMANEYEKSLSAQRDIIYAERDRVLEQWDIDKMALRQLAREVFQRAYHTQSLNTEAKVRDYIYQHISFQFKGHFDEIDLNDERSVVEQLVSLFEQRLIAQQQFINEPYMYMRFIQKAILKAIDSNWIQQVDRLQQLRGSINNRQNGQRNAIFEYHRVALASFESMRDAVKVDIVNNLCQSVPSFDKRGDLVVHFPN</sequence>
<dbReference type="InterPro" id="IPR014001">
    <property type="entry name" value="Helicase_ATP-bd"/>
</dbReference>
<dbReference type="GO" id="GO:0065002">
    <property type="term" value="P:intracellular protein transmembrane transport"/>
    <property type="evidence" value="ECO:0007669"/>
    <property type="project" value="UniProtKB-UniRule"/>
</dbReference>
<dbReference type="RefSeq" id="WP_044358841.1">
    <property type="nucleotide sequence ID" value="NZ_JXWY01000008.1"/>
</dbReference>
<keyword evidence="18" id="KW-1185">Reference proteome</keyword>
<dbReference type="PANTHER" id="PTHR30612">
    <property type="entry name" value="SECA INNER MEMBRANE COMPONENT OF SEC PROTEIN SECRETION SYSTEM"/>
    <property type="match status" value="1"/>
</dbReference>
<dbReference type="InterPro" id="IPR027417">
    <property type="entry name" value="P-loop_NTPase"/>
</dbReference>
<protein>
    <recommendedName>
        <fullName evidence="12">Protein translocase subunit SecA</fullName>
        <ecNumber evidence="12">7.4.2.8</ecNumber>
    </recommendedName>
</protein>
<dbReference type="InterPro" id="IPR011115">
    <property type="entry name" value="SecA_DEAD"/>
</dbReference>
<evidence type="ECO:0000256" key="7">
    <source>
        <dbReference type="ARBA" id="ARBA00022840"/>
    </source>
</evidence>
<feature type="binding site" evidence="12">
    <location>
        <begin position="101"/>
        <end position="105"/>
    </location>
    <ligand>
        <name>ATP</name>
        <dbReference type="ChEBI" id="CHEBI:30616"/>
    </ligand>
</feature>
<dbReference type="Pfam" id="PF07517">
    <property type="entry name" value="SecA_DEAD"/>
    <property type="match status" value="1"/>
</dbReference>
<keyword evidence="4 12" id="KW-1003">Cell membrane</keyword>
<dbReference type="Proteomes" id="UP000032366">
    <property type="component" value="Unassembled WGS sequence"/>
</dbReference>
<dbReference type="InterPro" id="IPR044722">
    <property type="entry name" value="SecA_SF2_C"/>
</dbReference>
<evidence type="ECO:0000256" key="11">
    <source>
        <dbReference type="ARBA" id="ARBA00023136"/>
    </source>
</evidence>
<dbReference type="GO" id="GO:0008564">
    <property type="term" value="F:protein-exporting ATPase activity"/>
    <property type="evidence" value="ECO:0007669"/>
    <property type="project" value="UniProtKB-EC"/>
</dbReference>
<dbReference type="SUPFAM" id="SSF52540">
    <property type="entry name" value="P-loop containing nucleoside triphosphate hydrolases"/>
    <property type="match status" value="2"/>
</dbReference>
<dbReference type="Pfam" id="PF21090">
    <property type="entry name" value="P-loop_SecA"/>
    <property type="match status" value="1"/>
</dbReference>
<evidence type="ECO:0000259" key="13">
    <source>
        <dbReference type="PROSITE" id="PS51192"/>
    </source>
</evidence>
<evidence type="ECO:0000256" key="8">
    <source>
        <dbReference type="ARBA" id="ARBA00022927"/>
    </source>
</evidence>
<dbReference type="NCBIfam" id="NF006630">
    <property type="entry name" value="PRK09200.1"/>
    <property type="match status" value="1"/>
</dbReference>
<dbReference type="Gene3D" id="3.40.50.300">
    <property type="entry name" value="P-loop containing nucleotide triphosphate hydrolases"/>
    <property type="match status" value="2"/>
</dbReference>
<dbReference type="PROSITE" id="PS51196">
    <property type="entry name" value="SECA_MOTOR_DEAD"/>
    <property type="match status" value="1"/>
</dbReference>
<feature type="domain" description="SecA family profile" evidence="15">
    <location>
        <begin position="1"/>
        <end position="573"/>
    </location>
</feature>
<evidence type="ECO:0000256" key="5">
    <source>
        <dbReference type="ARBA" id="ARBA00022490"/>
    </source>
</evidence>
<dbReference type="EMBL" id="JXWY01000008">
    <property type="protein sequence ID" value="KIX91596.1"/>
    <property type="molecule type" value="Genomic_DNA"/>
</dbReference>
<evidence type="ECO:0000313" key="18">
    <source>
        <dbReference type="Proteomes" id="UP000032366"/>
    </source>
</evidence>
<evidence type="ECO:0000259" key="15">
    <source>
        <dbReference type="PROSITE" id="PS51196"/>
    </source>
</evidence>
<gene>
    <name evidence="17" type="primary">secA2_2</name>
    <name evidence="12" type="synonym">secA</name>
    <name evidence="17" type="ORF">NCTC13832_02414</name>
    <name evidence="16" type="ORF">TP70_01545</name>
</gene>
<dbReference type="PRINTS" id="PR00906">
    <property type="entry name" value="SECA"/>
</dbReference>
<keyword evidence="6 12" id="KW-0547">Nucleotide-binding</keyword>
<dbReference type="InterPro" id="IPR001650">
    <property type="entry name" value="Helicase_C-like"/>
</dbReference>
<dbReference type="OrthoDB" id="9762243at2"/>
<comment type="similarity">
    <text evidence="2 12">Belongs to the SecA family.</text>
</comment>
<dbReference type="Proteomes" id="UP000254100">
    <property type="component" value="Unassembled WGS sequence"/>
</dbReference>
<name>A0A0D6XTP4_9STAP</name>
<dbReference type="Pfam" id="PF07516">
    <property type="entry name" value="SecA_SW"/>
    <property type="match status" value="1"/>
</dbReference>
<keyword evidence="3 12" id="KW-0813">Transport</keyword>
<dbReference type="SUPFAM" id="SSF81886">
    <property type="entry name" value="Helical scaffold and wing domains of SecA"/>
    <property type="match status" value="1"/>
</dbReference>
<dbReference type="PROSITE" id="PS51194">
    <property type="entry name" value="HELICASE_CTER"/>
    <property type="match status" value="1"/>
</dbReference>
<dbReference type="InterPro" id="IPR000185">
    <property type="entry name" value="SecA"/>
</dbReference>
<evidence type="ECO:0000256" key="9">
    <source>
        <dbReference type="ARBA" id="ARBA00022967"/>
    </source>
</evidence>
<keyword evidence="8 12" id="KW-0653">Protein transport</keyword>
<dbReference type="CDD" id="cd18803">
    <property type="entry name" value="SF2_C_secA"/>
    <property type="match status" value="1"/>
</dbReference>
<dbReference type="Gene3D" id="3.90.1440.10">
    <property type="entry name" value="SecA, preprotein cross-linking domain"/>
    <property type="match status" value="1"/>
</dbReference>
<reference evidence="16 18" key="1">
    <citation type="submission" date="2015-01" db="EMBL/GenBank/DDBJ databases">
        <authorList>
            <person name="Guo J."/>
        </authorList>
    </citation>
    <scope>NUCLEOTIDE SEQUENCE [LARGE SCALE GENOMIC DNA]</scope>
    <source>
        <strain evidence="16 18">DSM 22147</strain>
    </source>
</reference>
<comment type="subunit">
    <text evidence="12">Monomer and homodimer. Part of the essential Sec protein translocation apparatus which comprises SecA, SecYEG and auxiliary proteins SecDF. Other proteins may also be involved.</text>
</comment>
<comment type="subcellular location">
    <subcellularLocation>
        <location evidence="12">Cell membrane</location>
        <topology evidence="12">Peripheral membrane protein</topology>
        <orientation evidence="12">Cytoplasmic side</orientation>
    </subcellularLocation>
    <subcellularLocation>
        <location evidence="12">Cytoplasm</location>
    </subcellularLocation>
    <subcellularLocation>
        <location evidence="1">Membrane</location>
        <topology evidence="1">Peripheral membrane protein</topology>
    </subcellularLocation>
    <text evidence="12">Distribution is 50-50.</text>
</comment>
<feature type="binding site" evidence="12">
    <location>
        <position position="83"/>
    </location>
    <ligand>
        <name>ATP</name>
        <dbReference type="ChEBI" id="CHEBI:30616"/>
    </ligand>
</feature>
<dbReference type="GO" id="GO:0017038">
    <property type="term" value="P:protein import"/>
    <property type="evidence" value="ECO:0007669"/>
    <property type="project" value="InterPro"/>
</dbReference>
<keyword evidence="10 12" id="KW-0811">Translocation</keyword>
<dbReference type="EMBL" id="UHDT01000004">
    <property type="protein sequence ID" value="SUN02177.1"/>
    <property type="molecule type" value="Genomic_DNA"/>
</dbReference>
<dbReference type="Pfam" id="PF01043">
    <property type="entry name" value="SecA_PP_bind"/>
    <property type="match status" value="1"/>
</dbReference>
<evidence type="ECO:0000256" key="3">
    <source>
        <dbReference type="ARBA" id="ARBA00022448"/>
    </source>
</evidence>
<evidence type="ECO:0000259" key="14">
    <source>
        <dbReference type="PROSITE" id="PS51194"/>
    </source>
</evidence>
<feature type="binding site" evidence="12">
    <location>
        <position position="495"/>
    </location>
    <ligand>
        <name>ATP</name>
        <dbReference type="ChEBI" id="CHEBI:30616"/>
    </ligand>
</feature>
<dbReference type="SUPFAM" id="SSF81767">
    <property type="entry name" value="Pre-protein crosslinking domain of SecA"/>
    <property type="match status" value="1"/>
</dbReference>
<dbReference type="GO" id="GO:0005829">
    <property type="term" value="C:cytosol"/>
    <property type="evidence" value="ECO:0007669"/>
    <property type="project" value="TreeGrafter"/>
</dbReference>
<dbReference type="FunFam" id="3.40.50.300:FF:000429">
    <property type="entry name" value="Preprotein translocase subunit SecA"/>
    <property type="match status" value="1"/>
</dbReference>
<dbReference type="GO" id="GO:0043952">
    <property type="term" value="P:protein transport by the Sec complex"/>
    <property type="evidence" value="ECO:0007669"/>
    <property type="project" value="TreeGrafter"/>
</dbReference>